<evidence type="ECO:0000256" key="2">
    <source>
        <dbReference type="ARBA" id="ARBA00022908"/>
    </source>
</evidence>
<dbReference type="InterPro" id="IPR050639">
    <property type="entry name" value="SSR_resolvase"/>
</dbReference>
<dbReference type="PANTHER" id="PTHR30461:SF2">
    <property type="entry name" value="SERINE RECOMBINASE PINE-RELATED"/>
    <property type="match status" value="1"/>
</dbReference>
<dbReference type="PANTHER" id="PTHR30461">
    <property type="entry name" value="DNA-INVERTASE FROM LAMBDOID PROPHAGE"/>
    <property type="match status" value="1"/>
</dbReference>
<dbReference type="RefSeq" id="WP_199041367.1">
    <property type="nucleotide sequence ID" value="NZ_JAELXS010000017.1"/>
</dbReference>
<evidence type="ECO:0000259" key="5">
    <source>
        <dbReference type="PROSITE" id="PS51736"/>
    </source>
</evidence>
<organism evidence="6 7">
    <name type="scientific">Sphingomonas mollis</name>
    <dbReference type="NCBI Taxonomy" id="2795726"/>
    <lineage>
        <taxon>Bacteria</taxon>
        <taxon>Pseudomonadati</taxon>
        <taxon>Pseudomonadota</taxon>
        <taxon>Alphaproteobacteria</taxon>
        <taxon>Sphingomonadales</taxon>
        <taxon>Sphingomonadaceae</taxon>
        <taxon>Sphingomonas</taxon>
    </lineage>
</organism>
<dbReference type="Pfam" id="PF02796">
    <property type="entry name" value="HTH_7"/>
    <property type="match status" value="1"/>
</dbReference>
<dbReference type="Gene3D" id="3.40.50.1390">
    <property type="entry name" value="Resolvase, N-terminal catalytic domain"/>
    <property type="match status" value="1"/>
</dbReference>
<dbReference type="InterPro" id="IPR006119">
    <property type="entry name" value="Resolv_N"/>
</dbReference>
<dbReference type="InterPro" id="IPR006120">
    <property type="entry name" value="Resolvase_HTH_dom"/>
</dbReference>
<dbReference type="PROSITE" id="PS00398">
    <property type="entry name" value="RECOMBINASES_2"/>
    <property type="match status" value="1"/>
</dbReference>
<dbReference type="Proteomes" id="UP000640426">
    <property type="component" value="Unassembled WGS sequence"/>
</dbReference>
<dbReference type="CDD" id="cd00569">
    <property type="entry name" value="HTH_Hin_like"/>
    <property type="match status" value="1"/>
</dbReference>
<evidence type="ECO:0000313" key="6">
    <source>
        <dbReference type="EMBL" id="MBJ6123604.1"/>
    </source>
</evidence>
<dbReference type="Gene3D" id="1.10.10.60">
    <property type="entry name" value="Homeodomain-like"/>
    <property type="match status" value="1"/>
</dbReference>
<comment type="caution">
    <text evidence="6">The sequence shown here is derived from an EMBL/GenBank/DDBJ whole genome shotgun (WGS) entry which is preliminary data.</text>
</comment>
<evidence type="ECO:0000256" key="3">
    <source>
        <dbReference type="ARBA" id="ARBA00023125"/>
    </source>
</evidence>
<keyword evidence="3" id="KW-0238">DNA-binding</keyword>
<keyword evidence="4" id="KW-0233">DNA recombination</keyword>
<dbReference type="InterPro" id="IPR009057">
    <property type="entry name" value="Homeodomain-like_sf"/>
</dbReference>
<name>A0ABS0XU90_9SPHN</name>
<evidence type="ECO:0000313" key="7">
    <source>
        <dbReference type="Proteomes" id="UP000640426"/>
    </source>
</evidence>
<feature type="domain" description="Resolvase/invertase-type recombinase catalytic" evidence="5">
    <location>
        <begin position="1"/>
        <end position="139"/>
    </location>
</feature>
<accession>A0ABS0XU90</accession>
<dbReference type="Pfam" id="PF00239">
    <property type="entry name" value="Resolvase"/>
    <property type="match status" value="1"/>
</dbReference>
<dbReference type="InterPro" id="IPR036162">
    <property type="entry name" value="Resolvase-like_N_sf"/>
</dbReference>
<comment type="similarity">
    <text evidence="1">Belongs to the site-specific recombinase resolvase family.</text>
</comment>
<dbReference type="SUPFAM" id="SSF53041">
    <property type="entry name" value="Resolvase-like"/>
    <property type="match status" value="1"/>
</dbReference>
<sequence length="189" mass="20294">MLIGYARVGADERSLATQVEALRAVGCARIYEDRAIDGDVSVKPQLLAALNASTAGDEIVVSQLDRLAQSFSGLIEAMRSLQDKGVAFRSIREGIETVTPAGRSFFHTIGALATFERDIEAQALEDGQAVPPSGAKRLGRPPRITPERWEEALLLLQGDPPTPVAAVAERLGVTRQAIYKRLKDEGVGS</sequence>
<protein>
    <submittedName>
        <fullName evidence="6">Recombinase family protein</fullName>
    </submittedName>
</protein>
<dbReference type="SMART" id="SM00857">
    <property type="entry name" value="Resolvase"/>
    <property type="match status" value="1"/>
</dbReference>
<gene>
    <name evidence="6" type="ORF">JAO74_17635</name>
</gene>
<dbReference type="CDD" id="cd03768">
    <property type="entry name" value="SR_ResInv"/>
    <property type="match status" value="1"/>
</dbReference>
<keyword evidence="2" id="KW-0229">DNA integration</keyword>
<dbReference type="EMBL" id="JAELXS010000017">
    <property type="protein sequence ID" value="MBJ6123604.1"/>
    <property type="molecule type" value="Genomic_DNA"/>
</dbReference>
<dbReference type="InterPro" id="IPR006118">
    <property type="entry name" value="Recombinase_CS"/>
</dbReference>
<proteinExistence type="inferred from homology"/>
<evidence type="ECO:0000256" key="4">
    <source>
        <dbReference type="ARBA" id="ARBA00023172"/>
    </source>
</evidence>
<dbReference type="PROSITE" id="PS51736">
    <property type="entry name" value="RECOMBINASES_3"/>
    <property type="match status" value="1"/>
</dbReference>
<keyword evidence="7" id="KW-1185">Reference proteome</keyword>
<reference evidence="7" key="1">
    <citation type="submission" date="2020-12" db="EMBL/GenBank/DDBJ databases">
        <title>Hymenobacter sp.</title>
        <authorList>
            <person name="Kim M.K."/>
        </authorList>
    </citation>
    <scope>NUCLEOTIDE SEQUENCE [LARGE SCALE GENOMIC DNA]</scope>
    <source>
        <strain evidence="7">BT553</strain>
    </source>
</reference>
<dbReference type="SUPFAM" id="SSF46689">
    <property type="entry name" value="Homeodomain-like"/>
    <property type="match status" value="1"/>
</dbReference>
<evidence type="ECO:0000256" key="1">
    <source>
        <dbReference type="ARBA" id="ARBA00009913"/>
    </source>
</evidence>